<reference evidence="2" key="1">
    <citation type="submission" date="2016-10" db="EMBL/GenBank/DDBJ databases">
        <authorList>
            <person name="Varghese N."/>
        </authorList>
    </citation>
    <scope>NUCLEOTIDE SEQUENCE [LARGE SCALE GENOMIC DNA]</scope>
    <source>
        <strain evidence="2">GAS106B</strain>
    </source>
</reference>
<dbReference type="OrthoDB" id="441807at2"/>
<dbReference type="AlphaFoldDB" id="A0A1H1IYX8"/>
<dbReference type="EMBL" id="FNKP01000002">
    <property type="protein sequence ID" value="SDR42488.1"/>
    <property type="molecule type" value="Genomic_DNA"/>
</dbReference>
<protein>
    <submittedName>
        <fullName evidence="1">Uncharacterized protein</fullName>
    </submittedName>
</protein>
<gene>
    <name evidence="1" type="ORF">SAMN05443245_5851</name>
</gene>
<sequence>MAIVIQKFRRCTACGQMKTMSKDFNRRARQRHGYSTVCKACTSIEQRKYRERKKGDPERLEHDRQYQREYQRAWRAKNPGYHKQYDQDYFEKNRARINEKRAAYREKNREKLNAQARDYYHRNKKKEIAIECNQTKAGD</sequence>
<dbReference type="RefSeq" id="WP_143026381.1">
    <property type="nucleotide sequence ID" value="NZ_FNKP01000002.1"/>
</dbReference>
<dbReference type="Proteomes" id="UP000183487">
    <property type="component" value="Unassembled WGS sequence"/>
</dbReference>
<proteinExistence type="predicted"/>
<name>A0A1H1IYX8_9BURK</name>
<organism evidence="1 2">
    <name type="scientific">Paraburkholderia fungorum</name>
    <dbReference type="NCBI Taxonomy" id="134537"/>
    <lineage>
        <taxon>Bacteria</taxon>
        <taxon>Pseudomonadati</taxon>
        <taxon>Pseudomonadota</taxon>
        <taxon>Betaproteobacteria</taxon>
        <taxon>Burkholderiales</taxon>
        <taxon>Burkholderiaceae</taxon>
        <taxon>Paraburkholderia</taxon>
    </lineage>
</organism>
<evidence type="ECO:0000313" key="2">
    <source>
        <dbReference type="Proteomes" id="UP000183487"/>
    </source>
</evidence>
<evidence type="ECO:0000313" key="1">
    <source>
        <dbReference type="EMBL" id="SDR42488.1"/>
    </source>
</evidence>
<accession>A0A1H1IYX8</accession>
<keyword evidence="2" id="KW-1185">Reference proteome</keyword>